<dbReference type="PANTHER" id="PTHR11607">
    <property type="entry name" value="ALPHA-MANNOSIDASE"/>
    <property type="match status" value="1"/>
</dbReference>
<dbReference type="InterPro" id="IPR011013">
    <property type="entry name" value="Gal_mutarotase_sf_dom"/>
</dbReference>
<name>A0A067DPT1_CITSI</name>
<keyword evidence="1" id="KW-1133">Transmembrane helix</keyword>
<accession>A0A067DPT1</accession>
<feature type="transmembrane region" description="Helical" evidence="1">
    <location>
        <begin position="253"/>
        <end position="273"/>
    </location>
</feature>
<dbReference type="GO" id="GO:0004559">
    <property type="term" value="F:alpha-mannosidase activity"/>
    <property type="evidence" value="ECO:0007669"/>
    <property type="project" value="InterPro"/>
</dbReference>
<proteinExistence type="predicted"/>
<dbReference type="PANTHER" id="PTHR11607:SF67">
    <property type="entry name" value="ALPHA-MANNOSIDASE"/>
    <property type="match status" value="1"/>
</dbReference>
<dbReference type="InterPro" id="IPR050843">
    <property type="entry name" value="Glycosyl_Hydrlase_38"/>
</dbReference>
<organism evidence="3 4">
    <name type="scientific">Citrus sinensis</name>
    <name type="common">Sweet orange</name>
    <name type="synonym">Citrus aurantium var. sinensis</name>
    <dbReference type="NCBI Taxonomy" id="2711"/>
    <lineage>
        <taxon>Eukaryota</taxon>
        <taxon>Viridiplantae</taxon>
        <taxon>Streptophyta</taxon>
        <taxon>Embryophyta</taxon>
        <taxon>Tracheophyta</taxon>
        <taxon>Spermatophyta</taxon>
        <taxon>Magnoliopsida</taxon>
        <taxon>eudicotyledons</taxon>
        <taxon>Gunneridae</taxon>
        <taxon>Pentapetalae</taxon>
        <taxon>rosids</taxon>
        <taxon>malvids</taxon>
        <taxon>Sapindales</taxon>
        <taxon>Rutaceae</taxon>
        <taxon>Aurantioideae</taxon>
        <taxon>Citrus</taxon>
    </lineage>
</organism>
<keyword evidence="1" id="KW-0472">Membrane</keyword>
<feature type="non-terminal residue" evidence="3">
    <location>
        <position position="1"/>
    </location>
</feature>
<dbReference type="Gene3D" id="2.60.40.1360">
    <property type="match status" value="1"/>
</dbReference>
<feature type="domain" description="Glycosyl hydrolase family 38 C-terminal" evidence="2">
    <location>
        <begin position="2"/>
        <end position="124"/>
    </location>
</feature>
<dbReference type="GO" id="GO:0030246">
    <property type="term" value="F:carbohydrate binding"/>
    <property type="evidence" value="ECO:0007669"/>
    <property type="project" value="InterPro"/>
</dbReference>
<protein>
    <recommendedName>
        <fullName evidence="2">Glycosyl hydrolase family 38 C-terminal domain-containing protein</fullName>
    </recommendedName>
</protein>
<evidence type="ECO:0000256" key="1">
    <source>
        <dbReference type="SAM" id="Phobius"/>
    </source>
</evidence>
<sequence>VTRLYKGKEHVEVEFIVGPIPVDDGLGKEVVTHITSTLETNKTFYTDSNGRDFIKRIRDYRTDWDLEVNEPVAGNYYPINLGIYMQDVKKEFSLLVDRALGGSSIVDGEVELMLHRRLLLDDSRGVAEALNETDCVLDECKGLTIQGKYYFRIDTIGDGAKWRRTFGQEIYSPPLLAFTEEDGDSWRNSHVTTFSGIDSSYSLPDNVAIITLQELDDGKILLRLAHLYQVLFFFTAILKHLKGSLNYVSSTLFYLKILLVYDFVFCLSINDMFSCI</sequence>
<evidence type="ECO:0000313" key="4">
    <source>
        <dbReference type="Proteomes" id="UP000027120"/>
    </source>
</evidence>
<reference evidence="3 4" key="1">
    <citation type="submission" date="2014-04" db="EMBL/GenBank/DDBJ databases">
        <authorList>
            <consortium name="International Citrus Genome Consortium"/>
            <person name="Gmitter F."/>
            <person name="Chen C."/>
            <person name="Farmerie W."/>
            <person name="Harkins T."/>
            <person name="Desany B."/>
            <person name="Mohiuddin M."/>
            <person name="Kodira C."/>
            <person name="Borodovsky M."/>
            <person name="Lomsadze A."/>
            <person name="Burns P."/>
            <person name="Jenkins J."/>
            <person name="Prochnik S."/>
            <person name="Shu S."/>
            <person name="Chapman J."/>
            <person name="Pitluck S."/>
            <person name="Schmutz J."/>
            <person name="Rokhsar D."/>
        </authorList>
    </citation>
    <scope>NUCLEOTIDE SEQUENCE</scope>
</reference>
<dbReference type="Proteomes" id="UP000027120">
    <property type="component" value="Unassembled WGS sequence"/>
</dbReference>
<dbReference type="AlphaFoldDB" id="A0A067DPT1"/>
<dbReference type="Gene3D" id="2.70.98.30">
    <property type="entry name" value="Golgi alpha-mannosidase II, domain 4"/>
    <property type="match status" value="1"/>
</dbReference>
<dbReference type="SUPFAM" id="SSF74650">
    <property type="entry name" value="Galactose mutarotase-like"/>
    <property type="match status" value="1"/>
</dbReference>
<dbReference type="GO" id="GO:0006013">
    <property type="term" value="P:mannose metabolic process"/>
    <property type="evidence" value="ECO:0007669"/>
    <property type="project" value="InterPro"/>
</dbReference>
<dbReference type="EMBL" id="KK785369">
    <property type="protein sequence ID" value="KDO43580.1"/>
    <property type="molecule type" value="Genomic_DNA"/>
</dbReference>
<evidence type="ECO:0000259" key="2">
    <source>
        <dbReference type="Pfam" id="PF07748"/>
    </source>
</evidence>
<dbReference type="Pfam" id="PF07748">
    <property type="entry name" value="Glyco_hydro_38C"/>
    <property type="match status" value="1"/>
</dbReference>
<evidence type="ECO:0000313" key="3">
    <source>
        <dbReference type="EMBL" id="KDO43580.1"/>
    </source>
</evidence>
<gene>
    <name evidence="3" type="ORF">CISIN_1g0020362mg</name>
</gene>
<feature type="transmembrane region" description="Helical" evidence="1">
    <location>
        <begin position="220"/>
        <end position="241"/>
    </location>
</feature>
<dbReference type="InterPro" id="IPR011682">
    <property type="entry name" value="Glyco_hydro_38_C"/>
</dbReference>
<keyword evidence="1" id="KW-0812">Transmembrane</keyword>
<keyword evidence="4" id="KW-1185">Reference proteome</keyword>